<keyword evidence="5 9" id="KW-0560">Oxidoreductase</keyword>
<feature type="domain" description="1-deoxy-D-xylulose 5-phosphate reductoisomerase N-terminal" evidence="10">
    <location>
        <begin position="6"/>
        <end position="124"/>
    </location>
</feature>
<comment type="caution">
    <text evidence="13">The sequence shown here is derived from an EMBL/GenBank/DDBJ whole genome shotgun (WGS) entry which is preliminary data.</text>
</comment>
<dbReference type="GO" id="GO:0070402">
    <property type="term" value="F:NADPH binding"/>
    <property type="evidence" value="ECO:0007669"/>
    <property type="project" value="InterPro"/>
</dbReference>
<feature type="binding site" evidence="9">
    <location>
        <position position="144"/>
    </location>
    <ligand>
        <name>Mn(2+)</name>
        <dbReference type="ChEBI" id="CHEBI:29035"/>
    </ligand>
</feature>
<comment type="caution">
    <text evidence="9">Lacks conserved residue(s) required for the propagation of feature annotation.</text>
</comment>
<feature type="binding site" evidence="9">
    <location>
        <position position="116"/>
    </location>
    <ligand>
        <name>NADPH</name>
        <dbReference type="ChEBI" id="CHEBI:57783"/>
    </ligand>
</feature>
<keyword evidence="6 9" id="KW-0464">Manganese</keyword>
<evidence type="ECO:0000313" key="13">
    <source>
        <dbReference type="EMBL" id="ORC33936.1"/>
    </source>
</evidence>
<dbReference type="HAMAP" id="MF_00183">
    <property type="entry name" value="DXP_reductoisom"/>
    <property type="match status" value="1"/>
</dbReference>
<dbReference type="FunFam" id="3.40.50.720:FF:000045">
    <property type="entry name" value="1-deoxy-D-xylulose 5-phosphate reductoisomerase"/>
    <property type="match status" value="1"/>
</dbReference>
<evidence type="ECO:0000259" key="12">
    <source>
        <dbReference type="Pfam" id="PF13288"/>
    </source>
</evidence>
<organism evidence="13 14">
    <name type="scientific">Marispirochaeta aestuarii</name>
    <dbReference type="NCBI Taxonomy" id="1963862"/>
    <lineage>
        <taxon>Bacteria</taxon>
        <taxon>Pseudomonadati</taxon>
        <taxon>Spirochaetota</taxon>
        <taxon>Spirochaetia</taxon>
        <taxon>Spirochaetales</taxon>
        <taxon>Spirochaetaceae</taxon>
        <taxon>Marispirochaeta</taxon>
    </lineage>
</organism>
<dbReference type="AlphaFoldDB" id="A0A1Y1RVC6"/>
<evidence type="ECO:0000256" key="9">
    <source>
        <dbReference type="HAMAP-Rule" id="MF_00183"/>
    </source>
</evidence>
<feature type="domain" description="DXP reductoisomerase C-terminal" evidence="12">
    <location>
        <begin position="254"/>
        <end position="368"/>
    </location>
</feature>
<feature type="binding site" evidence="9">
    <location>
        <position position="14"/>
    </location>
    <ligand>
        <name>NADPH</name>
        <dbReference type="ChEBI" id="CHEBI:57783"/>
    </ligand>
</feature>
<comment type="catalytic activity">
    <reaction evidence="8">
        <text>2-C-methyl-D-erythritol 4-phosphate + NADP(+) = 1-deoxy-D-xylulose 5-phosphate + NADPH + H(+)</text>
        <dbReference type="Rhea" id="RHEA:13717"/>
        <dbReference type="ChEBI" id="CHEBI:15378"/>
        <dbReference type="ChEBI" id="CHEBI:57783"/>
        <dbReference type="ChEBI" id="CHEBI:57792"/>
        <dbReference type="ChEBI" id="CHEBI:58262"/>
        <dbReference type="ChEBI" id="CHEBI:58349"/>
        <dbReference type="EC" id="1.1.1.267"/>
    </reaction>
    <physiologicalReaction direction="right-to-left" evidence="8">
        <dbReference type="Rhea" id="RHEA:13719"/>
    </physiologicalReaction>
</comment>
<dbReference type="STRING" id="1963862.B4O97_14665"/>
<feature type="binding site" evidence="9">
    <location>
        <position position="142"/>
    </location>
    <ligand>
        <name>Mn(2+)</name>
        <dbReference type="ChEBI" id="CHEBI:29035"/>
    </ligand>
</feature>
<dbReference type="InterPro" id="IPR036291">
    <property type="entry name" value="NAD(P)-bd_dom_sf"/>
</dbReference>
<dbReference type="NCBIfam" id="TIGR00243">
    <property type="entry name" value="Dxr"/>
    <property type="match status" value="1"/>
</dbReference>
<keyword evidence="9" id="KW-0460">Magnesium</keyword>
<feature type="binding site" evidence="9">
    <location>
        <position position="13"/>
    </location>
    <ligand>
        <name>NADPH</name>
        <dbReference type="ChEBI" id="CHEBI:57783"/>
    </ligand>
</feature>
<name>A0A1Y1RVC6_9SPIO</name>
<keyword evidence="7 9" id="KW-0414">Isoprene biosynthesis</keyword>
<dbReference type="Pfam" id="PF08436">
    <property type="entry name" value="DXP_redisom_C"/>
    <property type="match status" value="1"/>
</dbReference>
<dbReference type="OrthoDB" id="9806546at2"/>
<dbReference type="UniPathway" id="UPA00056">
    <property type="reaction ID" value="UER00092"/>
</dbReference>
<feature type="binding site" evidence="9">
    <location>
        <position position="117"/>
    </location>
    <ligand>
        <name>1-deoxy-D-xylulose 5-phosphate</name>
        <dbReference type="ChEBI" id="CHEBI:57792"/>
    </ligand>
</feature>
<evidence type="ECO:0000256" key="4">
    <source>
        <dbReference type="ARBA" id="ARBA00022857"/>
    </source>
</evidence>
<dbReference type="InterPro" id="IPR013644">
    <property type="entry name" value="DXP_reductoisomerase_C"/>
</dbReference>
<evidence type="ECO:0000313" key="14">
    <source>
        <dbReference type="Proteomes" id="UP000192343"/>
    </source>
</evidence>
<dbReference type="InterPro" id="IPR026877">
    <property type="entry name" value="DXPR_C"/>
</dbReference>
<dbReference type="GO" id="GO:0051484">
    <property type="term" value="P:isopentenyl diphosphate biosynthetic process, methylerythritol 4-phosphate pathway involved in terpenoid biosynthetic process"/>
    <property type="evidence" value="ECO:0007669"/>
    <property type="project" value="UniProtKB-ARBA"/>
</dbReference>
<feature type="binding site" evidence="9">
    <location>
        <position position="213"/>
    </location>
    <ligand>
        <name>Mn(2+)</name>
        <dbReference type="ChEBI" id="CHEBI:29035"/>
    </ligand>
</feature>
<evidence type="ECO:0000256" key="6">
    <source>
        <dbReference type="ARBA" id="ARBA00023211"/>
    </source>
</evidence>
<dbReference type="PIRSF" id="PIRSF006205">
    <property type="entry name" value="Dxp_reductismrs"/>
    <property type="match status" value="1"/>
</dbReference>
<sequence length="379" mass="41164">MKTKRVILLGATGSIGTSTLDVLSSFPEKFRIVGLSAHTNSDKLLQIARNHPGARTALTGILAEQREGIDFYGSTAAVQLIESLDADIVVNGIMGSAGLAPSAAAIEAGMHLALANKETIVMAGEILLPEARKKGVNVLPVDSEHAAVFQLLKSRPHSEISGIILTASGGAFRNTPLQELAGVSVQEALNHPTWNMGIKITIDSASMANKGLEVIEAERFFDMETDKVSVLIHPQSYVHSLVRTCDGILYAQVSAPDMKNPIINALSYPETLVSDFAPLDLAGKNLEFYEPDYRRYPMLKLAFEASRKSAAYPTAYNAANEIAVEGFIRERIRYLQIAEVVEAVLQHDWSDAPRDLQNVFEVDLRVRAVTEQLLDAQGV</sequence>
<protein>
    <recommendedName>
        <fullName evidence="9">1-deoxy-D-xylulose 5-phosphate reductoisomerase</fullName>
        <shortName evidence="9">DXP reductoisomerase</shortName>
        <ecNumber evidence="9">1.1.1.267</ecNumber>
    </recommendedName>
    <alternativeName>
        <fullName evidence="9">1-deoxyxylulose-5-phosphate reductoisomerase</fullName>
    </alternativeName>
    <alternativeName>
        <fullName evidence="9">2-C-methyl-D-erythritol 4-phosphate synthase</fullName>
    </alternativeName>
</protein>
<feature type="binding site" evidence="9">
    <location>
        <position position="12"/>
    </location>
    <ligand>
        <name>NADPH</name>
        <dbReference type="ChEBI" id="CHEBI:57783"/>
    </ligand>
</feature>
<comment type="cofactor">
    <cofactor evidence="9">
        <name>Mg(2+)</name>
        <dbReference type="ChEBI" id="CHEBI:18420"/>
    </cofactor>
    <cofactor evidence="9">
        <name>Mn(2+)</name>
        <dbReference type="ChEBI" id="CHEBI:29035"/>
    </cofactor>
</comment>
<dbReference type="PANTHER" id="PTHR30525:SF0">
    <property type="entry name" value="1-DEOXY-D-XYLULOSE 5-PHOSPHATE REDUCTOISOMERASE, CHLOROPLASTIC"/>
    <property type="match status" value="1"/>
</dbReference>
<feature type="binding site" evidence="9">
    <location>
        <position position="118"/>
    </location>
    <ligand>
        <name>NADPH</name>
        <dbReference type="ChEBI" id="CHEBI:57783"/>
    </ligand>
</feature>
<keyword evidence="3 9" id="KW-0479">Metal-binding</keyword>
<dbReference type="GO" id="GO:0030604">
    <property type="term" value="F:1-deoxy-D-xylulose-5-phosphate reductoisomerase activity"/>
    <property type="evidence" value="ECO:0007669"/>
    <property type="project" value="UniProtKB-UniRule"/>
</dbReference>
<dbReference type="Gene3D" id="3.40.50.720">
    <property type="entry name" value="NAD(P)-binding Rossmann-like Domain"/>
    <property type="match status" value="1"/>
</dbReference>
<evidence type="ECO:0000256" key="1">
    <source>
        <dbReference type="ARBA" id="ARBA00005094"/>
    </source>
</evidence>
<dbReference type="InterPro" id="IPR003821">
    <property type="entry name" value="DXP_reductoisomerase"/>
</dbReference>
<evidence type="ECO:0000256" key="5">
    <source>
        <dbReference type="ARBA" id="ARBA00023002"/>
    </source>
</evidence>
<dbReference type="Proteomes" id="UP000192343">
    <property type="component" value="Unassembled WGS sequence"/>
</dbReference>
<dbReference type="Pfam" id="PF13288">
    <property type="entry name" value="DXPR_C"/>
    <property type="match status" value="1"/>
</dbReference>
<feature type="binding site" evidence="9">
    <location>
        <position position="197"/>
    </location>
    <ligand>
        <name>NADPH</name>
        <dbReference type="ChEBI" id="CHEBI:57783"/>
    </ligand>
</feature>
<evidence type="ECO:0000256" key="3">
    <source>
        <dbReference type="ARBA" id="ARBA00022723"/>
    </source>
</evidence>
<dbReference type="PANTHER" id="PTHR30525">
    <property type="entry name" value="1-DEOXY-D-XYLULOSE 5-PHOSPHATE REDUCTOISOMERASE"/>
    <property type="match status" value="1"/>
</dbReference>
<evidence type="ECO:0000259" key="10">
    <source>
        <dbReference type="Pfam" id="PF02670"/>
    </source>
</evidence>
<feature type="binding site" evidence="9">
    <location>
        <position position="209"/>
    </location>
    <ligand>
        <name>1-deoxy-D-xylulose 5-phosphate</name>
        <dbReference type="ChEBI" id="CHEBI:57792"/>
    </ligand>
</feature>
<evidence type="ECO:0000256" key="2">
    <source>
        <dbReference type="ARBA" id="ARBA00006825"/>
    </source>
</evidence>
<dbReference type="RefSeq" id="WP_083051988.1">
    <property type="nucleotide sequence ID" value="NZ_MWQY01000017.1"/>
</dbReference>
<comment type="pathway">
    <text evidence="1 9">Isoprenoid biosynthesis; isopentenyl diphosphate biosynthesis via DXP pathway; isopentenyl diphosphate from 1-deoxy-D-xylulose 5-phosphate: step 1/6.</text>
</comment>
<dbReference type="EMBL" id="MWQY01000017">
    <property type="protein sequence ID" value="ORC33936.1"/>
    <property type="molecule type" value="Genomic_DNA"/>
</dbReference>
<dbReference type="SUPFAM" id="SSF51735">
    <property type="entry name" value="NAD(P)-binding Rossmann-fold domains"/>
    <property type="match status" value="1"/>
</dbReference>
<feature type="binding site" evidence="9">
    <location>
        <position position="210"/>
    </location>
    <ligand>
        <name>1-deoxy-D-xylulose 5-phosphate</name>
        <dbReference type="ChEBI" id="CHEBI:57792"/>
    </ligand>
</feature>
<dbReference type="Pfam" id="PF02670">
    <property type="entry name" value="DXP_reductoisom"/>
    <property type="match status" value="1"/>
</dbReference>
<reference evidence="13 14" key="1">
    <citation type="submission" date="2017-03" db="EMBL/GenBank/DDBJ databases">
        <title>Draft Genome sequence of Marispirochaeta sp. strain JC444.</title>
        <authorList>
            <person name="Shivani Y."/>
            <person name="Subhash Y."/>
            <person name="Sasikala C."/>
            <person name="Ramana C."/>
        </authorList>
    </citation>
    <scope>NUCLEOTIDE SEQUENCE [LARGE SCALE GENOMIC DNA]</scope>
    <source>
        <strain evidence="13 14">JC444</strain>
    </source>
</reference>
<keyword evidence="4 9" id="KW-0521">NADP</keyword>
<feature type="binding site" evidence="9">
    <location>
        <position position="144"/>
    </location>
    <ligand>
        <name>1-deoxy-D-xylulose 5-phosphate</name>
        <dbReference type="ChEBI" id="CHEBI:57792"/>
    </ligand>
</feature>
<dbReference type="SUPFAM" id="SSF55347">
    <property type="entry name" value="Glyceraldehyde-3-phosphate dehydrogenase-like, C-terminal domain"/>
    <property type="match status" value="1"/>
</dbReference>
<comment type="similarity">
    <text evidence="2 9">Belongs to the DXR family.</text>
</comment>
<dbReference type="InterPro" id="IPR013512">
    <property type="entry name" value="DXP_reductoisomerase_N"/>
</dbReference>
<feature type="binding site" evidence="9">
    <location>
        <position position="168"/>
    </location>
    <ligand>
        <name>1-deoxy-D-xylulose 5-phosphate</name>
        <dbReference type="ChEBI" id="CHEBI:57792"/>
    </ligand>
</feature>
<feature type="binding site" evidence="9">
    <location>
        <position position="191"/>
    </location>
    <ligand>
        <name>1-deoxy-D-xylulose 5-phosphate</name>
        <dbReference type="ChEBI" id="CHEBI:57792"/>
    </ligand>
</feature>
<keyword evidence="13" id="KW-0413">Isomerase</keyword>
<keyword evidence="14" id="KW-1185">Reference proteome</keyword>
<feature type="binding site" evidence="9">
    <location>
        <position position="143"/>
    </location>
    <ligand>
        <name>1-deoxy-D-xylulose 5-phosphate</name>
        <dbReference type="ChEBI" id="CHEBI:57792"/>
    </ligand>
</feature>
<feature type="binding site" evidence="9">
    <location>
        <position position="213"/>
    </location>
    <ligand>
        <name>1-deoxy-D-xylulose 5-phosphate</name>
        <dbReference type="ChEBI" id="CHEBI:57792"/>
    </ligand>
</feature>
<dbReference type="Gene3D" id="1.10.1740.10">
    <property type="match status" value="1"/>
</dbReference>
<feature type="domain" description="1-deoxy-D-xylulose 5-phosphate reductoisomerase C-terminal" evidence="11">
    <location>
        <begin position="138"/>
        <end position="221"/>
    </location>
</feature>
<dbReference type="EC" id="1.1.1.267" evidence="9"/>
<comment type="function">
    <text evidence="9">Catalyzes the NADPH-dependent rearrangement and reduction of 1-deoxy-D-xylulose-5-phosphate (DXP) to 2-C-methyl-D-erythritol 4-phosphate (MEP).</text>
</comment>
<feature type="binding site" evidence="9">
    <location>
        <position position="204"/>
    </location>
    <ligand>
        <name>1-deoxy-D-xylulose 5-phosphate</name>
        <dbReference type="ChEBI" id="CHEBI:57792"/>
    </ligand>
</feature>
<dbReference type="GO" id="GO:0016853">
    <property type="term" value="F:isomerase activity"/>
    <property type="evidence" value="ECO:0007669"/>
    <property type="project" value="UniProtKB-KW"/>
</dbReference>
<evidence type="ECO:0000256" key="8">
    <source>
        <dbReference type="ARBA" id="ARBA00048543"/>
    </source>
</evidence>
<feature type="binding site" evidence="9">
    <location>
        <position position="40"/>
    </location>
    <ligand>
        <name>NADPH</name>
        <dbReference type="ChEBI" id="CHEBI:57783"/>
    </ligand>
</feature>
<dbReference type="GO" id="GO:0030145">
    <property type="term" value="F:manganese ion binding"/>
    <property type="evidence" value="ECO:0007669"/>
    <property type="project" value="TreeGrafter"/>
</dbReference>
<proteinExistence type="inferred from homology"/>
<dbReference type="SUPFAM" id="SSF69055">
    <property type="entry name" value="1-deoxy-D-xylulose-5-phosphate reductoisomerase, C-terminal domain"/>
    <property type="match status" value="1"/>
</dbReference>
<dbReference type="InterPro" id="IPR036169">
    <property type="entry name" value="DXPR_C_sf"/>
</dbReference>
<gene>
    <name evidence="9" type="primary">dxr</name>
    <name evidence="13" type="ORF">B4O97_14665</name>
</gene>
<evidence type="ECO:0000259" key="11">
    <source>
        <dbReference type="Pfam" id="PF08436"/>
    </source>
</evidence>
<feature type="binding site" evidence="9">
    <location>
        <position position="15"/>
    </location>
    <ligand>
        <name>NADPH</name>
        <dbReference type="ChEBI" id="CHEBI:57783"/>
    </ligand>
</feature>
<accession>A0A1Y1RVC6</accession>
<evidence type="ECO:0000256" key="7">
    <source>
        <dbReference type="ARBA" id="ARBA00023229"/>
    </source>
</evidence>